<feature type="signal peptide" evidence="2">
    <location>
        <begin position="1"/>
        <end position="22"/>
    </location>
</feature>
<sequence length="83" mass="9106">MFAVALTLAALVLAGQQEVCRAQVSIHTDANSNSYSLKTPGVQQTFTRYYGGAPKNQQVEQPQPQLQPEQQEQEQLPHGVAIK</sequence>
<reference evidence="3 4" key="1">
    <citation type="journal article" date="2007" name="Nature">
        <title>Evolution of genes and genomes on the Drosophila phylogeny.</title>
        <authorList>
            <consortium name="Drosophila 12 Genomes Consortium"/>
            <person name="Clark A.G."/>
            <person name="Eisen M.B."/>
            <person name="Smith D.R."/>
            <person name="Bergman C.M."/>
            <person name="Oliver B."/>
            <person name="Markow T.A."/>
            <person name="Kaufman T.C."/>
            <person name="Kellis M."/>
            <person name="Gelbart W."/>
            <person name="Iyer V.N."/>
            <person name="Pollard D.A."/>
            <person name="Sackton T.B."/>
            <person name="Larracuente A.M."/>
            <person name="Singh N.D."/>
            <person name="Abad J.P."/>
            <person name="Abt D.N."/>
            <person name="Adryan B."/>
            <person name="Aguade M."/>
            <person name="Akashi H."/>
            <person name="Anderson W.W."/>
            <person name="Aquadro C.F."/>
            <person name="Ardell D.H."/>
            <person name="Arguello R."/>
            <person name="Artieri C.G."/>
            <person name="Barbash D.A."/>
            <person name="Barker D."/>
            <person name="Barsanti P."/>
            <person name="Batterham P."/>
            <person name="Batzoglou S."/>
            <person name="Begun D."/>
            <person name="Bhutkar A."/>
            <person name="Blanco E."/>
            <person name="Bosak S.A."/>
            <person name="Bradley R.K."/>
            <person name="Brand A.D."/>
            <person name="Brent M.R."/>
            <person name="Brooks A.N."/>
            <person name="Brown R.H."/>
            <person name="Butlin R.K."/>
            <person name="Caggese C."/>
            <person name="Calvi B.R."/>
            <person name="Bernardo de Carvalho A."/>
            <person name="Caspi A."/>
            <person name="Castrezana S."/>
            <person name="Celniker S.E."/>
            <person name="Chang J.L."/>
            <person name="Chapple C."/>
            <person name="Chatterji S."/>
            <person name="Chinwalla A."/>
            <person name="Civetta A."/>
            <person name="Clifton S.W."/>
            <person name="Comeron J.M."/>
            <person name="Costello J.C."/>
            <person name="Coyne J.A."/>
            <person name="Daub J."/>
            <person name="David R.G."/>
            <person name="Delcher A.L."/>
            <person name="Delehaunty K."/>
            <person name="Do C.B."/>
            <person name="Ebling H."/>
            <person name="Edwards K."/>
            <person name="Eickbush T."/>
            <person name="Evans J.D."/>
            <person name="Filipski A."/>
            <person name="Findeiss S."/>
            <person name="Freyhult E."/>
            <person name="Fulton L."/>
            <person name="Fulton R."/>
            <person name="Garcia A.C."/>
            <person name="Gardiner A."/>
            <person name="Garfield D.A."/>
            <person name="Garvin B.E."/>
            <person name="Gibson G."/>
            <person name="Gilbert D."/>
            <person name="Gnerre S."/>
            <person name="Godfrey J."/>
            <person name="Good R."/>
            <person name="Gotea V."/>
            <person name="Gravely B."/>
            <person name="Greenberg A.J."/>
            <person name="Griffiths-Jones S."/>
            <person name="Gross S."/>
            <person name="Guigo R."/>
            <person name="Gustafson E.A."/>
            <person name="Haerty W."/>
            <person name="Hahn M.W."/>
            <person name="Halligan D.L."/>
            <person name="Halpern A.L."/>
            <person name="Halter G.M."/>
            <person name="Han M.V."/>
            <person name="Heger A."/>
            <person name="Hillier L."/>
            <person name="Hinrichs A.S."/>
            <person name="Holmes I."/>
            <person name="Hoskins R.A."/>
            <person name="Hubisz M.J."/>
            <person name="Hultmark D."/>
            <person name="Huntley M.A."/>
            <person name="Jaffe D.B."/>
            <person name="Jagadeeshan S."/>
            <person name="Jeck W.R."/>
            <person name="Johnson J."/>
            <person name="Jones C.D."/>
            <person name="Jordan W.C."/>
            <person name="Karpen G.H."/>
            <person name="Kataoka E."/>
            <person name="Keightley P.D."/>
            <person name="Kheradpour P."/>
            <person name="Kirkness E.F."/>
            <person name="Koerich L.B."/>
            <person name="Kristiansen K."/>
            <person name="Kudrna D."/>
            <person name="Kulathinal R.J."/>
            <person name="Kumar S."/>
            <person name="Kwok R."/>
            <person name="Lander E."/>
            <person name="Langley C.H."/>
            <person name="Lapoint R."/>
            <person name="Lazzaro B.P."/>
            <person name="Lee S.J."/>
            <person name="Levesque L."/>
            <person name="Li R."/>
            <person name="Lin C.F."/>
            <person name="Lin M.F."/>
            <person name="Lindblad-Toh K."/>
            <person name="Llopart A."/>
            <person name="Long M."/>
            <person name="Low L."/>
            <person name="Lozovsky E."/>
            <person name="Lu J."/>
            <person name="Luo M."/>
            <person name="Machado C.A."/>
            <person name="Makalowski W."/>
            <person name="Marzo M."/>
            <person name="Matsuda M."/>
            <person name="Matzkin L."/>
            <person name="McAllister B."/>
            <person name="McBride C.S."/>
            <person name="McKernan B."/>
            <person name="McKernan K."/>
            <person name="Mendez-Lago M."/>
            <person name="Minx P."/>
            <person name="Mollenhauer M.U."/>
            <person name="Montooth K."/>
            <person name="Mount S.M."/>
            <person name="Mu X."/>
            <person name="Myers E."/>
            <person name="Negre B."/>
            <person name="Newfeld S."/>
            <person name="Nielsen R."/>
            <person name="Noor M.A."/>
            <person name="O'Grady P."/>
            <person name="Pachter L."/>
            <person name="Papaceit M."/>
            <person name="Parisi M.J."/>
            <person name="Parisi M."/>
            <person name="Parts L."/>
            <person name="Pedersen J.S."/>
            <person name="Pesole G."/>
            <person name="Phillippy A.M."/>
            <person name="Ponting C.P."/>
            <person name="Pop M."/>
            <person name="Porcelli D."/>
            <person name="Powell J.R."/>
            <person name="Prohaska S."/>
            <person name="Pruitt K."/>
            <person name="Puig M."/>
            <person name="Quesneville H."/>
            <person name="Ram K.R."/>
            <person name="Rand D."/>
            <person name="Rasmussen M.D."/>
            <person name="Reed L.K."/>
            <person name="Reenan R."/>
            <person name="Reily A."/>
            <person name="Remington K.A."/>
            <person name="Rieger T.T."/>
            <person name="Ritchie M.G."/>
            <person name="Robin C."/>
            <person name="Rogers Y.H."/>
            <person name="Rohde C."/>
            <person name="Rozas J."/>
            <person name="Rubenfield M.J."/>
            <person name="Ruiz A."/>
            <person name="Russo S."/>
            <person name="Salzberg S.L."/>
            <person name="Sanchez-Gracia A."/>
            <person name="Saranga D.J."/>
            <person name="Sato H."/>
            <person name="Schaeffer S.W."/>
            <person name="Schatz M.C."/>
            <person name="Schlenke T."/>
            <person name="Schwartz R."/>
            <person name="Segarra C."/>
            <person name="Singh R.S."/>
            <person name="Sirot L."/>
            <person name="Sirota M."/>
            <person name="Sisneros N.B."/>
            <person name="Smith C.D."/>
            <person name="Smith T.F."/>
            <person name="Spieth J."/>
            <person name="Stage D.E."/>
            <person name="Stark A."/>
            <person name="Stephan W."/>
            <person name="Strausberg R.L."/>
            <person name="Strempel S."/>
            <person name="Sturgill D."/>
            <person name="Sutton G."/>
            <person name="Sutton G.G."/>
            <person name="Tao W."/>
            <person name="Teichmann S."/>
            <person name="Tobari Y.N."/>
            <person name="Tomimura Y."/>
            <person name="Tsolas J.M."/>
            <person name="Valente V.L."/>
            <person name="Venter E."/>
            <person name="Venter J.C."/>
            <person name="Vicario S."/>
            <person name="Vieira F.G."/>
            <person name="Vilella A.J."/>
            <person name="Villasante A."/>
            <person name="Walenz B."/>
            <person name="Wang J."/>
            <person name="Wasserman M."/>
            <person name="Watts T."/>
            <person name="Wilson D."/>
            <person name="Wilson R.K."/>
            <person name="Wing R.A."/>
            <person name="Wolfner M.F."/>
            <person name="Wong A."/>
            <person name="Wong G.K."/>
            <person name="Wu C.I."/>
            <person name="Wu G."/>
            <person name="Yamamoto D."/>
            <person name="Yang H.P."/>
            <person name="Yang S.P."/>
            <person name="Yorke J.A."/>
            <person name="Yoshida K."/>
            <person name="Zdobnov E."/>
            <person name="Zhang P."/>
            <person name="Zhang Y."/>
            <person name="Zimin A.V."/>
            <person name="Baldwin J."/>
            <person name="Abdouelleil A."/>
            <person name="Abdulkadir J."/>
            <person name="Abebe A."/>
            <person name="Abera B."/>
            <person name="Abreu J."/>
            <person name="Acer S.C."/>
            <person name="Aftuck L."/>
            <person name="Alexander A."/>
            <person name="An P."/>
            <person name="Anderson E."/>
            <person name="Anderson S."/>
            <person name="Arachi H."/>
            <person name="Azer M."/>
            <person name="Bachantsang P."/>
            <person name="Barry A."/>
            <person name="Bayul T."/>
            <person name="Berlin A."/>
            <person name="Bessette D."/>
            <person name="Bloom T."/>
            <person name="Blye J."/>
            <person name="Boguslavskiy L."/>
            <person name="Bonnet C."/>
            <person name="Boukhgalter B."/>
            <person name="Bourzgui I."/>
            <person name="Brown A."/>
            <person name="Cahill P."/>
            <person name="Channer S."/>
            <person name="Cheshatsang Y."/>
            <person name="Chuda L."/>
            <person name="Citroen M."/>
            <person name="Collymore A."/>
            <person name="Cooke P."/>
            <person name="Costello M."/>
            <person name="D'Aco K."/>
            <person name="Daza R."/>
            <person name="De Haan G."/>
            <person name="DeGray S."/>
            <person name="DeMaso C."/>
            <person name="Dhargay N."/>
            <person name="Dooley K."/>
            <person name="Dooley E."/>
            <person name="Doricent M."/>
            <person name="Dorje P."/>
            <person name="Dorjee K."/>
            <person name="Dupes A."/>
            <person name="Elong R."/>
            <person name="Falk J."/>
            <person name="Farina A."/>
            <person name="Faro S."/>
            <person name="Ferguson D."/>
            <person name="Fisher S."/>
            <person name="Foley C.D."/>
            <person name="Franke A."/>
            <person name="Friedrich D."/>
            <person name="Gadbois L."/>
            <person name="Gearin G."/>
            <person name="Gearin C.R."/>
            <person name="Giannoukos G."/>
            <person name="Goode T."/>
            <person name="Graham J."/>
            <person name="Grandbois E."/>
            <person name="Grewal S."/>
            <person name="Gyaltsen K."/>
            <person name="Hafez N."/>
            <person name="Hagos B."/>
            <person name="Hall J."/>
            <person name="Henson C."/>
            <person name="Hollinger A."/>
            <person name="Honan T."/>
            <person name="Huard M.D."/>
            <person name="Hughes L."/>
            <person name="Hurhula B."/>
            <person name="Husby M.E."/>
            <person name="Kamat A."/>
            <person name="Kanga B."/>
            <person name="Kashin S."/>
            <person name="Khazanovich D."/>
            <person name="Kisner P."/>
            <person name="Lance K."/>
            <person name="Lara M."/>
            <person name="Lee W."/>
            <person name="Lennon N."/>
            <person name="Letendre F."/>
            <person name="LeVine R."/>
            <person name="Lipovsky A."/>
            <person name="Liu X."/>
            <person name="Liu J."/>
            <person name="Liu S."/>
            <person name="Lokyitsang T."/>
            <person name="Lokyitsang Y."/>
            <person name="Lubonja R."/>
            <person name="Lui A."/>
            <person name="MacDonald P."/>
            <person name="Magnisalis V."/>
            <person name="Maru K."/>
            <person name="Matthews C."/>
            <person name="McCusker W."/>
            <person name="McDonough S."/>
            <person name="Mehta T."/>
            <person name="Meldrim J."/>
            <person name="Meneus L."/>
            <person name="Mihai O."/>
            <person name="Mihalev A."/>
            <person name="Mihova T."/>
            <person name="Mittelman R."/>
            <person name="Mlenga V."/>
            <person name="Montmayeur A."/>
            <person name="Mulrain L."/>
            <person name="Navidi A."/>
            <person name="Naylor J."/>
            <person name="Negash T."/>
            <person name="Nguyen T."/>
            <person name="Nguyen N."/>
            <person name="Nicol R."/>
            <person name="Norbu C."/>
            <person name="Norbu N."/>
            <person name="Novod N."/>
            <person name="O'Neill B."/>
            <person name="Osman S."/>
            <person name="Markiewicz E."/>
            <person name="Oyono O.L."/>
            <person name="Patti C."/>
            <person name="Phunkhang P."/>
            <person name="Pierre F."/>
            <person name="Priest M."/>
            <person name="Raghuraman S."/>
            <person name="Rege F."/>
            <person name="Reyes R."/>
            <person name="Rise C."/>
            <person name="Rogov P."/>
            <person name="Ross K."/>
            <person name="Ryan E."/>
            <person name="Settipalli S."/>
            <person name="Shea T."/>
            <person name="Sherpa N."/>
            <person name="Shi L."/>
            <person name="Shih D."/>
            <person name="Sparrow T."/>
            <person name="Spaulding J."/>
            <person name="Stalker J."/>
            <person name="Stange-Thomann N."/>
            <person name="Stavropoulos S."/>
            <person name="Stone C."/>
            <person name="Strader C."/>
            <person name="Tesfaye S."/>
            <person name="Thomson T."/>
            <person name="Thoulutsang Y."/>
            <person name="Thoulutsang D."/>
            <person name="Topham K."/>
            <person name="Topping I."/>
            <person name="Tsamla T."/>
            <person name="Vassiliev H."/>
            <person name="Vo A."/>
            <person name="Wangchuk T."/>
            <person name="Wangdi T."/>
            <person name="Weiand M."/>
            <person name="Wilkinson J."/>
            <person name="Wilson A."/>
            <person name="Yadav S."/>
            <person name="Young G."/>
            <person name="Yu Q."/>
            <person name="Zembek L."/>
            <person name="Zhong D."/>
            <person name="Zimmer A."/>
            <person name="Zwirko Z."/>
            <person name="Jaffe D.B."/>
            <person name="Alvarez P."/>
            <person name="Brockman W."/>
            <person name="Butler J."/>
            <person name="Chin C."/>
            <person name="Gnerre S."/>
            <person name="Grabherr M."/>
            <person name="Kleber M."/>
            <person name="Mauceli E."/>
            <person name="MacCallum I."/>
        </authorList>
    </citation>
    <scope>NUCLEOTIDE SEQUENCE [LARGE SCALE GENOMIC DNA]</scope>
    <source>
        <strain evidence="4">white501</strain>
    </source>
</reference>
<proteinExistence type="predicted"/>
<evidence type="ECO:0000256" key="2">
    <source>
        <dbReference type="SAM" id="SignalP"/>
    </source>
</evidence>
<keyword evidence="2" id="KW-0732">Signal</keyword>
<protein>
    <submittedName>
        <fullName evidence="3">GD15636</fullName>
    </submittedName>
</protein>
<accession>B4R6Z7</accession>
<evidence type="ECO:0000313" key="3">
    <source>
        <dbReference type="EMBL" id="EDX18293.1"/>
    </source>
</evidence>
<dbReference type="EMBL" id="CM000366">
    <property type="protein sequence ID" value="EDX18293.1"/>
    <property type="molecule type" value="Genomic_DNA"/>
</dbReference>
<name>B4R6Z7_DROSI</name>
<feature type="chain" id="PRO_5002825111" evidence="2">
    <location>
        <begin position="23"/>
        <end position="83"/>
    </location>
</feature>
<dbReference type="HOGENOM" id="CLU_2576306_0_0_1"/>
<evidence type="ECO:0000256" key="1">
    <source>
        <dbReference type="SAM" id="MobiDB-lite"/>
    </source>
</evidence>
<feature type="region of interest" description="Disordered" evidence="1">
    <location>
        <begin position="52"/>
        <end position="83"/>
    </location>
</feature>
<dbReference type="Proteomes" id="UP000000304">
    <property type="component" value="Chromosome X"/>
</dbReference>
<dbReference type="AlphaFoldDB" id="B4R6Z7"/>
<keyword evidence="4" id="KW-1185">Reference proteome</keyword>
<evidence type="ECO:0000313" key="4">
    <source>
        <dbReference type="Proteomes" id="UP000000304"/>
    </source>
</evidence>
<feature type="compositionally biased region" description="Low complexity" evidence="1">
    <location>
        <begin position="57"/>
        <end position="77"/>
    </location>
</feature>
<gene>
    <name evidence="3" type="primary">Dsim\GD15636</name>
    <name evidence="3" type="ORF">Dsim_GD15636</name>
</gene>
<dbReference type="PhylomeDB" id="B4R6Z7"/>
<organism evidence="3 4">
    <name type="scientific">Drosophila simulans</name>
    <name type="common">Fruit fly</name>
    <dbReference type="NCBI Taxonomy" id="7240"/>
    <lineage>
        <taxon>Eukaryota</taxon>
        <taxon>Metazoa</taxon>
        <taxon>Ecdysozoa</taxon>
        <taxon>Arthropoda</taxon>
        <taxon>Hexapoda</taxon>
        <taxon>Insecta</taxon>
        <taxon>Pterygota</taxon>
        <taxon>Neoptera</taxon>
        <taxon>Endopterygota</taxon>
        <taxon>Diptera</taxon>
        <taxon>Brachycera</taxon>
        <taxon>Muscomorpha</taxon>
        <taxon>Ephydroidea</taxon>
        <taxon>Drosophilidae</taxon>
        <taxon>Drosophila</taxon>
        <taxon>Sophophora</taxon>
    </lineage>
</organism>
<dbReference type="STRING" id="7240.B4R6Z7"/>